<gene>
    <name evidence="3" type="ORF">PLICRDRAFT_435591</name>
</gene>
<feature type="transmembrane region" description="Helical" evidence="1">
    <location>
        <begin position="177"/>
        <end position="199"/>
    </location>
</feature>
<dbReference type="Pfam" id="PF20152">
    <property type="entry name" value="DUF6534"/>
    <property type="match status" value="1"/>
</dbReference>
<feature type="transmembrane region" description="Helical" evidence="1">
    <location>
        <begin position="137"/>
        <end position="157"/>
    </location>
</feature>
<keyword evidence="1" id="KW-0812">Transmembrane</keyword>
<feature type="transmembrane region" description="Helical" evidence="1">
    <location>
        <begin position="26"/>
        <end position="51"/>
    </location>
</feature>
<dbReference type="OrthoDB" id="3214861at2759"/>
<dbReference type="PANTHER" id="PTHR40465">
    <property type="entry name" value="CHROMOSOME 1, WHOLE GENOME SHOTGUN SEQUENCE"/>
    <property type="match status" value="1"/>
</dbReference>
<dbReference type="AlphaFoldDB" id="A0A0C9SQR5"/>
<dbReference type="EMBL" id="KN832573">
    <property type="protein sequence ID" value="KII84002.1"/>
    <property type="molecule type" value="Genomic_DNA"/>
</dbReference>
<evidence type="ECO:0000313" key="4">
    <source>
        <dbReference type="Proteomes" id="UP000053263"/>
    </source>
</evidence>
<sequence length="351" mass="38789">MASPSPMTSPSTPSPSLADVHFDNTLGALLVGGLVAIALWGVACTQTYIYFENTYRHARDRAWLRSLIAVLWVLDTFDSCLHAHILYHYLVSNFLDPLAMAVPVWSVIIHVFMTSLQDFIIRLLFARRVLRLSNRNWLLTSGIFAVSLLDLVCGIAITGRAFKVASFAELNTMSWLFYLNFAAGTTADAYVASSLCYYLHKSRTGFPRTESLINVLMMYTINTGLLTAIDASLGMITYIVMPNNFIFLAFYLLLSKLYLNSYLASLNSRRLRADGGGTTSGPEIMSIHLSRLPAPHEHSSPSTAVEKTSTDRASPLEIAIATEIKRQSEDFAAIASRYAVNRSPSRSPGLP</sequence>
<accession>A0A0C9SQR5</accession>
<dbReference type="HOGENOM" id="CLU_046025_5_4_1"/>
<feature type="transmembrane region" description="Helical" evidence="1">
    <location>
        <begin position="63"/>
        <end position="90"/>
    </location>
</feature>
<feature type="domain" description="DUF6534" evidence="2">
    <location>
        <begin position="185"/>
        <end position="270"/>
    </location>
</feature>
<proteinExistence type="predicted"/>
<protein>
    <recommendedName>
        <fullName evidence="2">DUF6534 domain-containing protein</fullName>
    </recommendedName>
</protein>
<feature type="transmembrane region" description="Helical" evidence="1">
    <location>
        <begin position="211"/>
        <end position="229"/>
    </location>
</feature>
<feature type="transmembrane region" description="Helical" evidence="1">
    <location>
        <begin position="102"/>
        <end position="125"/>
    </location>
</feature>
<keyword evidence="1" id="KW-1133">Transmembrane helix</keyword>
<feature type="transmembrane region" description="Helical" evidence="1">
    <location>
        <begin position="235"/>
        <end position="254"/>
    </location>
</feature>
<evidence type="ECO:0000313" key="3">
    <source>
        <dbReference type="EMBL" id="KII84002.1"/>
    </source>
</evidence>
<evidence type="ECO:0000256" key="1">
    <source>
        <dbReference type="SAM" id="Phobius"/>
    </source>
</evidence>
<organism evidence="3 4">
    <name type="scientific">Plicaturopsis crispa FD-325 SS-3</name>
    <dbReference type="NCBI Taxonomy" id="944288"/>
    <lineage>
        <taxon>Eukaryota</taxon>
        <taxon>Fungi</taxon>
        <taxon>Dikarya</taxon>
        <taxon>Basidiomycota</taxon>
        <taxon>Agaricomycotina</taxon>
        <taxon>Agaricomycetes</taxon>
        <taxon>Agaricomycetidae</taxon>
        <taxon>Amylocorticiales</taxon>
        <taxon>Amylocorticiaceae</taxon>
        <taxon>Plicatura</taxon>
        <taxon>Plicaturopsis crispa</taxon>
    </lineage>
</organism>
<evidence type="ECO:0000259" key="2">
    <source>
        <dbReference type="Pfam" id="PF20152"/>
    </source>
</evidence>
<dbReference type="InterPro" id="IPR045339">
    <property type="entry name" value="DUF6534"/>
</dbReference>
<keyword evidence="1" id="KW-0472">Membrane</keyword>
<reference evidence="3 4" key="1">
    <citation type="submission" date="2014-06" db="EMBL/GenBank/DDBJ databases">
        <title>Evolutionary Origins and Diversification of the Mycorrhizal Mutualists.</title>
        <authorList>
            <consortium name="DOE Joint Genome Institute"/>
            <consortium name="Mycorrhizal Genomics Consortium"/>
            <person name="Kohler A."/>
            <person name="Kuo A."/>
            <person name="Nagy L.G."/>
            <person name="Floudas D."/>
            <person name="Copeland A."/>
            <person name="Barry K.W."/>
            <person name="Cichocki N."/>
            <person name="Veneault-Fourrey C."/>
            <person name="LaButti K."/>
            <person name="Lindquist E.A."/>
            <person name="Lipzen A."/>
            <person name="Lundell T."/>
            <person name="Morin E."/>
            <person name="Murat C."/>
            <person name="Riley R."/>
            <person name="Ohm R."/>
            <person name="Sun H."/>
            <person name="Tunlid A."/>
            <person name="Henrissat B."/>
            <person name="Grigoriev I.V."/>
            <person name="Hibbett D.S."/>
            <person name="Martin F."/>
        </authorList>
    </citation>
    <scope>NUCLEOTIDE SEQUENCE [LARGE SCALE GENOMIC DNA]</scope>
    <source>
        <strain evidence="3 4">FD-325 SS-3</strain>
    </source>
</reference>
<keyword evidence="4" id="KW-1185">Reference proteome</keyword>
<dbReference type="PANTHER" id="PTHR40465:SF1">
    <property type="entry name" value="DUF6534 DOMAIN-CONTAINING PROTEIN"/>
    <property type="match status" value="1"/>
</dbReference>
<dbReference type="Proteomes" id="UP000053263">
    <property type="component" value="Unassembled WGS sequence"/>
</dbReference>
<name>A0A0C9SQR5_PLICR</name>